<keyword evidence="1" id="KW-0378">Hydrolase</keyword>
<dbReference type="InterPro" id="IPR005754">
    <property type="entry name" value="Sortase"/>
</dbReference>
<dbReference type="SUPFAM" id="SSF63817">
    <property type="entry name" value="Sortase"/>
    <property type="match status" value="1"/>
</dbReference>
<protein>
    <submittedName>
        <fullName evidence="4">Class F sortase</fullName>
    </submittedName>
</protein>
<feature type="region of interest" description="Disordered" evidence="2">
    <location>
        <begin position="43"/>
        <end position="71"/>
    </location>
</feature>
<dbReference type="Pfam" id="PF04203">
    <property type="entry name" value="Sortase"/>
    <property type="match status" value="1"/>
</dbReference>
<comment type="caution">
    <text evidence="4">The sequence shown here is derived from an EMBL/GenBank/DDBJ whole genome shotgun (WGS) entry which is preliminary data.</text>
</comment>
<sequence length="213" mass="22309">MYSRRGRRRLIRAYLLGLASVLLIEGLVAGVALWPPTSTATGNAHIAPSPEAAAGLPGPDPGAPAPPPAQAPGTVRLPGGGTAFLIRQYVVDGVLPIPDRLDQAAWWGADLEAARGASVFAGHVNWGGRPGPFAELWTERIGQEVIVVDGTGKPSSYRISQLFSLGKDELPQRAPDLFAQTGQHRLVLVTCGGEWVGGAQGYAQNRVVIADPA</sequence>
<accession>A0ABW5FWA3</accession>
<name>A0ABW5FWA3_9PSEU</name>
<dbReference type="Proteomes" id="UP001597417">
    <property type="component" value="Unassembled WGS sequence"/>
</dbReference>
<keyword evidence="3" id="KW-0812">Transmembrane</keyword>
<reference evidence="5" key="1">
    <citation type="journal article" date="2019" name="Int. J. Syst. Evol. Microbiol.">
        <title>The Global Catalogue of Microorganisms (GCM) 10K type strain sequencing project: providing services to taxonomists for standard genome sequencing and annotation.</title>
        <authorList>
            <consortium name="The Broad Institute Genomics Platform"/>
            <consortium name="The Broad Institute Genome Sequencing Center for Infectious Disease"/>
            <person name="Wu L."/>
            <person name="Ma J."/>
        </authorList>
    </citation>
    <scope>NUCLEOTIDE SEQUENCE [LARGE SCALE GENOMIC DNA]</scope>
    <source>
        <strain evidence="5">CGMCC 4.7645</strain>
    </source>
</reference>
<organism evidence="4 5">
    <name type="scientific">Amycolatopsis pigmentata</name>
    <dbReference type="NCBI Taxonomy" id="450801"/>
    <lineage>
        <taxon>Bacteria</taxon>
        <taxon>Bacillati</taxon>
        <taxon>Actinomycetota</taxon>
        <taxon>Actinomycetes</taxon>
        <taxon>Pseudonocardiales</taxon>
        <taxon>Pseudonocardiaceae</taxon>
        <taxon>Amycolatopsis</taxon>
    </lineage>
</organism>
<gene>
    <name evidence="4" type="ORF">ACFSXZ_22710</name>
</gene>
<evidence type="ECO:0000313" key="4">
    <source>
        <dbReference type="EMBL" id="MFD2419146.1"/>
    </source>
</evidence>
<dbReference type="InterPro" id="IPR042001">
    <property type="entry name" value="Sortase_F"/>
</dbReference>
<dbReference type="InterPro" id="IPR023365">
    <property type="entry name" value="Sortase_dom-sf"/>
</dbReference>
<dbReference type="Gene3D" id="2.40.260.10">
    <property type="entry name" value="Sortase"/>
    <property type="match status" value="1"/>
</dbReference>
<evidence type="ECO:0000256" key="1">
    <source>
        <dbReference type="ARBA" id="ARBA00022801"/>
    </source>
</evidence>
<keyword evidence="5" id="KW-1185">Reference proteome</keyword>
<feature type="compositionally biased region" description="Pro residues" evidence="2">
    <location>
        <begin position="58"/>
        <end position="70"/>
    </location>
</feature>
<keyword evidence="3" id="KW-1133">Transmembrane helix</keyword>
<evidence type="ECO:0000256" key="2">
    <source>
        <dbReference type="SAM" id="MobiDB-lite"/>
    </source>
</evidence>
<evidence type="ECO:0000256" key="3">
    <source>
        <dbReference type="SAM" id="Phobius"/>
    </source>
</evidence>
<dbReference type="EMBL" id="JBHUKR010000011">
    <property type="protein sequence ID" value="MFD2419146.1"/>
    <property type="molecule type" value="Genomic_DNA"/>
</dbReference>
<dbReference type="RefSeq" id="WP_378267160.1">
    <property type="nucleotide sequence ID" value="NZ_JBHUKR010000011.1"/>
</dbReference>
<evidence type="ECO:0000313" key="5">
    <source>
        <dbReference type="Proteomes" id="UP001597417"/>
    </source>
</evidence>
<keyword evidence="3" id="KW-0472">Membrane</keyword>
<feature type="transmembrane region" description="Helical" evidence="3">
    <location>
        <begin position="12"/>
        <end position="34"/>
    </location>
</feature>
<dbReference type="CDD" id="cd05829">
    <property type="entry name" value="Sortase_F"/>
    <property type="match status" value="1"/>
</dbReference>
<proteinExistence type="predicted"/>